<proteinExistence type="predicted"/>
<evidence type="ECO:0000313" key="1">
    <source>
        <dbReference type="EMBL" id="GHE44881.1"/>
    </source>
</evidence>
<sequence length="198" mass="23282">MGSFLDSIFGSKIELDLVKIDLEAKLCFHESRADSHLANLVFTMLNKQRQQEFLQYMGQLSQLSEEEKIPVSREIELLRQYIGFYQDALDDQLYLQFDYQVELERDVPAFILFPLVRNAITNGYNSMQKFPVKIKIRVYEKAMLMEVSNHVNHHIASQENNPYVDHYKSRLISCYADKYDLLFNSNSHTFKSNLHICI</sequence>
<dbReference type="RefSeq" id="WP_189627530.1">
    <property type="nucleotide sequence ID" value="NZ_BNAF01000012.1"/>
</dbReference>
<name>A0ABQ3HXM5_9SPHI</name>
<keyword evidence="2" id="KW-1185">Reference proteome</keyword>
<gene>
    <name evidence="1" type="ORF">GCM10017764_30140</name>
</gene>
<reference evidence="2" key="1">
    <citation type="journal article" date="2019" name="Int. J. Syst. Evol. Microbiol.">
        <title>The Global Catalogue of Microorganisms (GCM) 10K type strain sequencing project: providing services to taxonomists for standard genome sequencing and annotation.</title>
        <authorList>
            <consortium name="The Broad Institute Genomics Platform"/>
            <consortium name="The Broad Institute Genome Sequencing Center for Infectious Disease"/>
            <person name="Wu L."/>
            <person name="Ma J."/>
        </authorList>
    </citation>
    <scope>NUCLEOTIDE SEQUENCE [LARGE SCALE GENOMIC DNA]</scope>
    <source>
        <strain evidence="2">CGMCC 1.12966</strain>
    </source>
</reference>
<comment type="caution">
    <text evidence="1">The sequence shown here is derived from an EMBL/GenBank/DDBJ whole genome shotgun (WGS) entry which is preliminary data.</text>
</comment>
<evidence type="ECO:0000313" key="2">
    <source>
        <dbReference type="Proteomes" id="UP000620550"/>
    </source>
</evidence>
<dbReference type="Proteomes" id="UP000620550">
    <property type="component" value="Unassembled WGS sequence"/>
</dbReference>
<organism evidence="1 2">
    <name type="scientific">Sphingobacterium griseoflavum</name>
    <dbReference type="NCBI Taxonomy" id="1474952"/>
    <lineage>
        <taxon>Bacteria</taxon>
        <taxon>Pseudomonadati</taxon>
        <taxon>Bacteroidota</taxon>
        <taxon>Sphingobacteriia</taxon>
        <taxon>Sphingobacteriales</taxon>
        <taxon>Sphingobacteriaceae</taxon>
        <taxon>Sphingobacterium</taxon>
    </lineage>
</organism>
<evidence type="ECO:0008006" key="3">
    <source>
        <dbReference type="Google" id="ProtNLM"/>
    </source>
</evidence>
<accession>A0ABQ3HXM5</accession>
<protein>
    <recommendedName>
        <fullName evidence="3">Signal transduction histidine kinase internal region domain-containing protein</fullName>
    </recommendedName>
</protein>
<dbReference type="EMBL" id="BNAF01000012">
    <property type="protein sequence ID" value="GHE44881.1"/>
    <property type="molecule type" value="Genomic_DNA"/>
</dbReference>